<dbReference type="InterPro" id="IPR009267">
    <property type="entry name" value="NTP_transf_6"/>
</dbReference>
<organism evidence="1 2">
    <name type="scientific">Rhizosaccharibacter radicis</name>
    <dbReference type="NCBI Taxonomy" id="2782605"/>
    <lineage>
        <taxon>Bacteria</taxon>
        <taxon>Pseudomonadati</taxon>
        <taxon>Pseudomonadota</taxon>
        <taxon>Alphaproteobacteria</taxon>
        <taxon>Acetobacterales</taxon>
        <taxon>Acetobacteraceae</taxon>
        <taxon>Rhizosaccharibacter</taxon>
    </lineage>
</organism>
<dbReference type="Pfam" id="PF06042">
    <property type="entry name" value="NTP_transf_6"/>
    <property type="match status" value="1"/>
</dbReference>
<name>A0ABT1VZ45_9PROT</name>
<sequence length="184" mass="20599">MTPDAIAAMLRRDRCRWPLLALVQALGLPDGWIGAGFLRNAVWDLLHDRPPSPPDGDVDVVWFDRAHASPAIDREIEARLRTGAPWAKWSVRNQARMHERNGDPPYRDTADALLHWPETATAVAARRIGADGCEIIAPYGLNDLAALILRPTPGFQGAKRPVFEARHRSKRWLARWPGLRQASP</sequence>
<reference evidence="1 2" key="1">
    <citation type="submission" date="2022-06" db="EMBL/GenBank/DDBJ databases">
        <title>Rhizosaccharibacter gen. nov. sp. nov. KSS12, endophytic bacteria isolated from sugarcane.</title>
        <authorList>
            <person name="Pitiwittayakul N."/>
        </authorList>
    </citation>
    <scope>NUCLEOTIDE SEQUENCE [LARGE SCALE GENOMIC DNA]</scope>
    <source>
        <strain evidence="1 2">KSS12</strain>
    </source>
</reference>
<dbReference type="EMBL" id="JAMZEJ010000005">
    <property type="protein sequence ID" value="MCQ8241004.1"/>
    <property type="molecule type" value="Genomic_DNA"/>
</dbReference>
<dbReference type="RefSeq" id="WP_422919751.1">
    <property type="nucleotide sequence ID" value="NZ_JAMZEJ010000005.1"/>
</dbReference>
<comment type="caution">
    <text evidence="1">The sequence shown here is derived from an EMBL/GenBank/DDBJ whole genome shotgun (WGS) entry which is preliminary data.</text>
</comment>
<proteinExistence type="predicted"/>
<dbReference type="Proteomes" id="UP001524547">
    <property type="component" value="Unassembled WGS sequence"/>
</dbReference>
<evidence type="ECO:0000313" key="2">
    <source>
        <dbReference type="Proteomes" id="UP001524547"/>
    </source>
</evidence>
<gene>
    <name evidence="1" type="ORF">NFI88_09160</name>
</gene>
<evidence type="ECO:0000313" key="1">
    <source>
        <dbReference type="EMBL" id="MCQ8241004.1"/>
    </source>
</evidence>
<protein>
    <submittedName>
        <fullName evidence="1">Nucleotidyltransferase family protein</fullName>
    </submittedName>
</protein>
<accession>A0ABT1VZ45</accession>
<dbReference type="PANTHER" id="PTHR39166:SF1">
    <property type="entry name" value="BLL1166 PROTEIN"/>
    <property type="match status" value="1"/>
</dbReference>
<dbReference type="PANTHER" id="PTHR39166">
    <property type="entry name" value="BLL1166 PROTEIN"/>
    <property type="match status" value="1"/>
</dbReference>
<keyword evidence="2" id="KW-1185">Reference proteome</keyword>